<dbReference type="EMBL" id="CAXAMN010012224">
    <property type="protein sequence ID" value="CAK9037684.1"/>
    <property type="molecule type" value="Genomic_DNA"/>
</dbReference>
<accession>A0ABP0LEE8</accession>
<proteinExistence type="predicted"/>
<dbReference type="EMBL" id="CAXAMN010012224">
    <property type="protein sequence ID" value="CAK9037540.1"/>
    <property type="molecule type" value="Genomic_DNA"/>
</dbReference>
<sequence>MRDAFQVACLARLPTASLPGRKMRTDHGRVDGGTALGMLREAIVGVYSGGSDHFLVFPAHTWACDTGLGCENCSGVYSFVVNLVLEIHVDEKAEKQSHKSP</sequence>
<dbReference type="Proteomes" id="UP001642484">
    <property type="component" value="Unassembled WGS sequence"/>
</dbReference>
<protein>
    <submittedName>
        <fullName evidence="1">Uncharacterized protein</fullName>
    </submittedName>
</protein>
<name>A0ABP0LEE8_9DINO</name>
<evidence type="ECO:0000313" key="1">
    <source>
        <dbReference type="EMBL" id="CAK9037540.1"/>
    </source>
</evidence>
<comment type="caution">
    <text evidence="1">The sequence shown here is derived from an EMBL/GenBank/DDBJ whole genome shotgun (WGS) entry which is preliminary data.</text>
</comment>
<evidence type="ECO:0000313" key="2">
    <source>
        <dbReference type="EMBL" id="CAK9037684.1"/>
    </source>
</evidence>
<keyword evidence="3" id="KW-1185">Reference proteome</keyword>
<reference evidence="1 3" key="1">
    <citation type="submission" date="2024-02" db="EMBL/GenBank/DDBJ databases">
        <authorList>
            <person name="Chen Y."/>
            <person name="Shah S."/>
            <person name="Dougan E. K."/>
            <person name="Thang M."/>
            <person name="Chan C."/>
        </authorList>
    </citation>
    <scope>NUCLEOTIDE SEQUENCE [LARGE SCALE GENOMIC DNA]</scope>
</reference>
<organism evidence="1 3">
    <name type="scientific">Durusdinium trenchii</name>
    <dbReference type="NCBI Taxonomy" id="1381693"/>
    <lineage>
        <taxon>Eukaryota</taxon>
        <taxon>Sar</taxon>
        <taxon>Alveolata</taxon>
        <taxon>Dinophyceae</taxon>
        <taxon>Suessiales</taxon>
        <taxon>Symbiodiniaceae</taxon>
        <taxon>Durusdinium</taxon>
    </lineage>
</organism>
<gene>
    <name evidence="1" type="ORF">CCMP2556_LOCUS20693</name>
    <name evidence="2" type="ORF">CCMP2556_LOCUS20773</name>
</gene>
<evidence type="ECO:0000313" key="3">
    <source>
        <dbReference type="Proteomes" id="UP001642484"/>
    </source>
</evidence>